<accession>A0A109RCZ8</accession>
<gene>
    <name evidence="2" type="ORF">AWM72_02410</name>
    <name evidence="3" type="ORF">CYJ28_06685</name>
</gene>
<dbReference type="SUPFAM" id="SSF54427">
    <property type="entry name" value="NTF2-like"/>
    <property type="match status" value="1"/>
</dbReference>
<protein>
    <submittedName>
        <fullName evidence="3">Nuclear transport factor 2 family protein</fullName>
    </submittedName>
</protein>
<organism evidence="2 4">
    <name type="scientific">Aerococcus sanguinicola</name>
    <dbReference type="NCBI Taxonomy" id="119206"/>
    <lineage>
        <taxon>Bacteria</taxon>
        <taxon>Bacillati</taxon>
        <taxon>Bacillota</taxon>
        <taxon>Bacilli</taxon>
        <taxon>Lactobacillales</taxon>
        <taxon>Aerococcaceae</taxon>
        <taxon>Aerococcus</taxon>
    </lineage>
</organism>
<keyword evidence="4" id="KW-1185">Reference proteome</keyword>
<dbReference type="Proteomes" id="UP000234239">
    <property type="component" value="Unassembled WGS sequence"/>
</dbReference>
<evidence type="ECO:0000313" key="2">
    <source>
        <dbReference type="EMBL" id="AMB93686.1"/>
    </source>
</evidence>
<dbReference type="GeneID" id="92902920"/>
<evidence type="ECO:0000259" key="1">
    <source>
        <dbReference type="Pfam" id="PF13577"/>
    </source>
</evidence>
<feature type="domain" description="SnoaL-like" evidence="1">
    <location>
        <begin position="5"/>
        <end position="142"/>
    </location>
</feature>
<dbReference type="KEGG" id="asan:AWM72_02410"/>
<dbReference type="AlphaFoldDB" id="A0A109RCZ8"/>
<dbReference type="Gene3D" id="3.10.450.50">
    <property type="match status" value="1"/>
</dbReference>
<evidence type="ECO:0000313" key="3">
    <source>
        <dbReference type="EMBL" id="PKZ21585.1"/>
    </source>
</evidence>
<evidence type="ECO:0000313" key="4">
    <source>
        <dbReference type="Proteomes" id="UP000069912"/>
    </source>
</evidence>
<dbReference type="EMBL" id="PKGY01000003">
    <property type="protein sequence ID" value="PKZ21585.1"/>
    <property type="molecule type" value="Genomic_DNA"/>
</dbReference>
<dbReference type="Pfam" id="PF13577">
    <property type="entry name" value="SnoaL_4"/>
    <property type="match status" value="1"/>
</dbReference>
<sequence length="157" mass="18039">MDILEELAAIEAIKQCKARYWRAIDSKDFDLLETVMADHVTFDTSLSTWDPVKGQHPLLPAKTEPSRSLAEVSRNARKIMGEGVQSAHMGHIPEVSIESDRTARAYFPFEDRVLFNGFAAFDGYGYYDDRFEKIDGHWLIVSSKIYRYRLIFDDINA</sequence>
<reference evidence="2 4" key="1">
    <citation type="journal article" date="2016" name="Genome Announc.">
        <title>Complete Genome Sequences of Aerococcus christensenii CCUG 28831T, Aerococcus sanguinicola CCUG 43001T, Aerococcus urinae CCUG 36881T, Aerococcus urinaeequi CCUG 28094T, Aerococcus urinaehominis CCUG 42038 BT, and Aerococcus viridans CCUG 4311T.</title>
        <authorList>
            <person name="Carkaci D."/>
            <person name="Dargis R."/>
            <person name="Nielsen X.C."/>
            <person name="Skovgaard O."/>
            <person name="Fuursted K."/>
            <person name="Christensen J.J."/>
        </authorList>
    </citation>
    <scope>NUCLEOTIDE SEQUENCE [LARGE SCALE GENOMIC DNA]</scope>
    <source>
        <strain evidence="2 4">CCUG43001</strain>
    </source>
</reference>
<reference evidence="4" key="2">
    <citation type="submission" date="2016-01" db="EMBL/GenBank/DDBJ databases">
        <title>Six Aerococcus type strain genome sequencing and assembly using PacBio and Illumina Hiseq.</title>
        <authorList>
            <person name="Carkaci D."/>
            <person name="Dargis R."/>
            <person name="Nielsen X.C."/>
            <person name="Skovgaard O."/>
            <person name="Fuursted K."/>
            <person name="Christensen J.J."/>
        </authorList>
    </citation>
    <scope>NUCLEOTIDE SEQUENCE [LARGE SCALE GENOMIC DNA]</scope>
    <source>
        <strain evidence="4">CCUG43001</strain>
    </source>
</reference>
<dbReference type="EMBL" id="CP014160">
    <property type="protein sequence ID" value="AMB93686.1"/>
    <property type="molecule type" value="Genomic_DNA"/>
</dbReference>
<dbReference type="RefSeq" id="WP_067972630.1">
    <property type="nucleotide sequence ID" value="NZ_CAJHKM010000004.1"/>
</dbReference>
<dbReference type="OrthoDB" id="4941530at2"/>
<dbReference type="InterPro" id="IPR032710">
    <property type="entry name" value="NTF2-like_dom_sf"/>
</dbReference>
<reference evidence="3 5" key="3">
    <citation type="submission" date="2017-12" db="EMBL/GenBank/DDBJ databases">
        <title>Phylogenetic diversity of female urinary microbiome.</title>
        <authorList>
            <person name="Thomas-White K."/>
            <person name="Wolfe A.J."/>
        </authorList>
    </citation>
    <scope>NUCLEOTIDE SEQUENCE [LARGE SCALE GENOMIC DNA]</scope>
    <source>
        <strain evidence="3 5">UMB0139</strain>
    </source>
</reference>
<dbReference type="InterPro" id="IPR037401">
    <property type="entry name" value="SnoaL-like"/>
</dbReference>
<dbReference type="Proteomes" id="UP000069912">
    <property type="component" value="Chromosome"/>
</dbReference>
<proteinExistence type="predicted"/>
<evidence type="ECO:0000313" key="5">
    <source>
        <dbReference type="Proteomes" id="UP000234239"/>
    </source>
</evidence>
<name>A0A109RCZ8_9LACT</name>